<protein>
    <submittedName>
        <fullName evidence="1">Uncharacterized protein</fullName>
    </submittedName>
</protein>
<reference evidence="1 3" key="1">
    <citation type="journal article" date="2025" name="Int. J. Syst. Evol. Microbiol.">
        <title>Desulfovibrio falkowii sp. nov., Porphyromonas miyakawae sp. nov., Mediterraneibacter flintii sp. nov. and Owariibacterium komagatae gen. nov., sp. nov., isolated from human faeces.</title>
        <authorList>
            <person name="Hamaguchi T."/>
            <person name="Ohara M."/>
            <person name="Hisatomi A."/>
            <person name="Sekiguchi K."/>
            <person name="Takeda J.I."/>
            <person name="Ueyama J."/>
            <person name="Ito M."/>
            <person name="Nishiwaki H."/>
            <person name="Ogi T."/>
            <person name="Hirayama M."/>
            <person name="Ohkuma M."/>
            <person name="Sakamoto M."/>
            <person name="Ohno K."/>
        </authorList>
    </citation>
    <scope>NUCLEOTIDE SEQUENCE [LARGE SCALE GENOMIC DNA]</scope>
    <source>
        <strain evidence="1 3">13CB8C</strain>
    </source>
</reference>
<evidence type="ECO:0000313" key="3">
    <source>
        <dbReference type="Proteomes" id="UP001628192"/>
    </source>
</evidence>
<name>A0ABQ0E8F8_9BACT</name>
<keyword evidence="3" id="KW-1185">Reference proteome</keyword>
<gene>
    <name evidence="1" type="ORF">Defa_15670</name>
    <name evidence="2" type="ORF">Defa_20580</name>
</gene>
<evidence type="ECO:0000313" key="1">
    <source>
        <dbReference type="EMBL" id="GAB1254080.1"/>
    </source>
</evidence>
<sequence length="53" mass="5954">MARPIEATPVLRGKDAARFIKAAQNPKPYVAPVFDLTKMHQEAKKFLESRASK</sequence>
<accession>A0ABQ0E8F8</accession>
<comment type="caution">
    <text evidence="1">The sequence shown here is derived from an EMBL/GenBank/DDBJ whole genome shotgun (WGS) entry which is preliminary data.</text>
</comment>
<dbReference type="EMBL" id="BAAFSG010000001">
    <property type="protein sequence ID" value="GAB1254080.1"/>
    <property type="molecule type" value="Genomic_DNA"/>
</dbReference>
<dbReference type="RefSeq" id="WP_407844612.1">
    <property type="nucleotide sequence ID" value="NZ_BAAFSG010000001.1"/>
</dbReference>
<dbReference type="EMBL" id="BAAFSG010000001">
    <property type="protein sequence ID" value="GAB1254571.1"/>
    <property type="molecule type" value="Genomic_DNA"/>
</dbReference>
<dbReference type="Proteomes" id="UP001628192">
    <property type="component" value="Unassembled WGS sequence"/>
</dbReference>
<proteinExistence type="predicted"/>
<evidence type="ECO:0000313" key="2">
    <source>
        <dbReference type="EMBL" id="GAB1254571.1"/>
    </source>
</evidence>
<organism evidence="1 3">
    <name type="scientific">Desulfovibrio falkowii</name>
    <dbReference type="NCBI Taxonomy" id="3136602"/>
    <lineage>
        <taxon>Bacteria</taxon>
        <taxon>Pseudomonadati</taxon>
        <taxon>Thermodesulfobacteriota</taxon>
        <taxon>Desulfovibrionia</taxon>
        <taxon>Desulfovibrionales</taxon>
        <taxon>Desulfovibrionaceae</taxon>
        <taxon>Desulfovibrio</taxon>
    </lineage>
</organism>